<feature type="region of interest" description="Disordered" evidence="1">
    <location>
        <begin position="1"/>
        <end position="40"/>
    </location>
</feature>
<dbReference type="VEuPathDB" id="TriTrypDB:TcBrA4_0143000"/>
<accession>A0A2V2XKC2</accession>
<dbReference type="VEuPathDB" id="TriTrypDB:TcCLB.510371.90"/>
<feature type="region of interest" description="Disordered" evidence="1">
    <location>
        <begin position="719"/>
        <end position="824"/>
    </location>
</feature>
<evidence type="ECO:0000259" key="4">
    <source>
        <dbReference type="Pfam" id="PF22925"/>
    </source>
</evidence>
<feature type="domain" description="Trans-sialidase C-terminal" evidence="4">
    <location>
        <begin position="497"/>
        <end position="704"/>
    </location>
</feature>
<keyword evidence="2" id="KW-0812">Transmembrane</keyword>
<dbReference type="PRINTS" id="PR01803">
    <property type="entry name" value="TCSIALIDASE"/>
</dbReference>
<feature type="domain" description="Sialidase" evidence="3">
    <location>
        <begin position="90"/>
        <end position="433"/>
    </location>
</feature>
<feature type="compositionally biased region" description="Basic and acidic residues" evidence="1">
    <location>
        <begin position="811"/>
        <end position="822"/>
    </location>
</feature>
<dbReference type="Proteomes" id="UP000246078">
    <property type="component" value="Unassembled WGS sequence"/>
</dbReference>
<dbReference type="VEuPathDB" id="TriTrypDB:TcCLB.509419.131"/>
<dbReference type="InterPro" id="IPR008377">
    <property type="entry name" value="Sialidase_trypan"/>
</dbReference>
<dbReference type="SUPFAM" id="SSF50939">
    <property type="entry name" value="Sialidases"/>
    <property type="match status" value="1"/>
</dbReference>
<sequence length="872" mass="92963">MLSRVAAVKAPRTHNHRRVTGSSGRRREGRESEPQRPSMSRRVFTSAVVILVVMMCCSTGGAAASDGQSSDPNFEWKDITDGETLDSLSVPGLIVVGSGVFAVAGAQCKNGENTVFTGIASQLLTNTADNKPEEVLKDAKDKPQFLEEGGSPSTKVDVSRPTTVVNGSDIYMLVGKYSHEAAANCQAGTENIKSGILLAKGEVGGEGDKKIDWKTTDGVPCTLGDQHKSLTGLIGGGGSGIKLKDGTFLFPVEGTKENEDKDVKAVSLIMYSSGTKSWTLSKGMSADGCSDPSVVEWEKDKLMMMTACDDGRRRVYESDDKGDSWTEALGTLSRVWGNKQKLNEKGVRSGFITANIGDGVDNKKRNVMLVTLPVYPKNTEEEQVNEKGVLHLWLTDNTHIVDIGPVSEEDDVAASSLLYKSGDNNEELIALYEKKKDDAEKPSPGIVSVRLTEQLKRVKDVLATWKEVDERVSKLCLTSSAAKDESTGTACSTDKIKDGLVGFLSGNFSNNTWKDEYLGVNATVKKGAKEVASTDNGVTFKGRGAWAEWPVGRQGENQLYHFANHNFTLVATVSIHDVPKEGSIPLMGATMNDSDNTVLLGLSYNDNEKKWRVLCGGRENKEHSSHLETKKSEHVVILLRNGNQGSAYVDGQPVGGDEQCKLNNTDSKGISHFFIGGDEGNAEGQEGVSVTVTNVLLYNRPWKSEEIAGLAKNKVTISKSEGPKTSMDTQSSATSGSPVQGTVSLSNSARQLPSEQEPLKENIGGAGGVSGAASVTTPSADANTPASNGEGKVEPAVKKEMSVNSAEDEETRGGTDGQKEEVQPQVREVNATALNSSLGKLSQGNNSDAGTMRGSGLLPSLLLLGLWGFAAL</sequence>
<feature type="compositionally biased region" description="Polar residues" evidence="1">
    <location>
        <begin position="726"/>
        <end position="754"/>
    </location>
</feature>
<comment type="caution">
    <text evidence="5">The sequence shown here is derived from an EMBL/GenBank/DDBJ whole genome shotgun (WGS) entry which is preliminary data.</text>
</comment>
<dbReference type="VEuPathDB" id="TriTrypDB:TCSYLVIO_006648"/>
<evidence type="ECO:0000259" key="3">
    <source>
        <dbReference type="Pfam" id="PF13859"/>
    </source>
</evidence>
<dbReference type="SMR" id="A0A2V2XKC2"/>
<dbReference type="VEuPathDB" id="TriTrypDB:TcCL_NonESM11579"/>
<dbReference type="InterPro" id="IPR036278">
    <property type="entry name" value="Sialidase_sf"/>
</dbReference>
<keyword evidence="2" id="KW-1133">Transmembrane helix</keyword>
<evidence type="ECO:0000256" key="2">
    <source>
        <dbReference type="SAM" id="Phobius"/>
    </source>
</evidence>
<evidence type="ECO:0000313" key="5">
    <source>
        <dbReference type="EMBL" id="PWV21247.1"/>
    </source>
</evidence>
<protein>
    <submittedName>
        <fullName evidence="5">Putative trans-sialidase</fullName>
    </submittedName>
</protein>
<feature type="compositionally biased region" description="Basic and acidic residues" evidence="1">
    <location>
        <begin position="791"/>
        <end position="801"/>
    </location>
</feature>
<dbReference type="VEuPathDB" id="TriTrypDB:TcG_12960"/>
<feature type="compositionally biased region" description="Polar residues" evidence="1">
    <location>
        <begin position="776"/>
        <end position="787"/>
    </location>
</feature>
<dbReference type="VEuPathDB" id="TriTrypDB:TCSYLVIO_008739"/>
<dbReference type="GO" id="GO:0004308">
    <property type="term" value="F:exo-alpha-sialidase activity"/>
    <property type="evidence" value="ECO:0007669"/>
    <property type="project" value="InterPro"/>
</dbReference>
<dbReference type="VEuPathDB" id="TriTrypDB:TCDM_10602"/>
<dbReference type="CDD" id="cd15482">
    <property type="entry name" value="Sialidase_non-viral"/>
    <property type="match status" value="1"/>
</dbReference>
<dbReference type="InterPro" id="IPR013320">
    <property type="entry name" value="ConA-like_dom_sf"/>
</dbReference>
<name>A0A2V2XKC2_TRYCR</name>
<dbReference type="InterPro" id="IPR011040">
    <property type="entry name" value="Sialidase"/>
</dbReference>
<dbReference type="Gene3D" id="2.60.120.200">
    <property type="match status" value="1"/>
</dbReference>
<evidence type="ECO:0000256" key="1">
    <source>
        <dbReference type="SAM" id="MobiDB-lite"/>
    </source>
</evidence>
<dbReference type="VEuPathDB" id="TriTrypDB:C4B63_1g352"/>
<dbReference type="Pfam" id="PF11052">
    <property type="entry name" value="Tr-sialidase_C"/>
    <property type="match status" value="1"/>
</dbReference>
<keyword evidence="2" id="KW-0472">Membrane</keyword>
<evidence type="ECO:0000313" key="6">
    <source>
        <dbReference type="Proteomes" id="UP000246078"/>
    </source>
</evidence>
<feature type="transmembrane region" description="Helical" evidence="2">
    <location>
        <begin position="43"/>
        <end position="64"/>
    </location>
</feature>
<feature type="compositionally biased region" description="Basic and acidic residues" evidence="1">
    <location>
        <begin position="25"/>
        <end position="34"/>
    </location>
</feature>
<dbReference type="Pfam" id="PF13859">
    <property type="entry name" value="BNR_3"/>
    <property type="match status" value="1"/>
</dbReference>
<dbReference type="EMBL" id="PRFC01000003">
    <property type="protein sequence ID" value="PWV21247.1"/>
    <property type="molecule type" value="Genomic_DNA"/>
</dbReference>
<dbReference type="Pfam" id="PF22925">
    <property type="entry name" value="TS_C"/>
    <property type="match status" value="1"/>
</dbReference>
<dbReference type="Gene3D" id="2.120.10.10">
    <property type="match status" value="1"/>
</dbReference>
<dbReference type="VEuPathDB" id="TriTrypDB:Tc_MARK_10015"/>
<dbReference type="InterPro" id="IPR055239">
    <property type="entry name" value="TS_C"/>
</dbReference>
<dbReference type="VEuPathDB" id="TriTrypDB:TcCLB.508221.750"/>
<dbReference type="VEuPathDB" id="TriTrypDB:C3747_3g704"/>
<dbReference type="VEuPathDB" id="TriTrypDB:TcYC6_0128260"/>
<dbReference type="InterPro" id="IPR021287">
    <property type="entry name" value="Trans-sialidase_CS"/>
</dbReference>
<dbReference type="VEuPathDB" id="TriTrypDB:Tc_MARK_10293"/>
<dbReference type="AlphaFoldDB" id="A0A2V2XKC2"/>
<dbReference type="SUPFAM" id="SSF49899">
    <property type="entry name" value="Concanavalin A-like lectins/glucanases"/>
    <property type="match status" value="1"/>
</dbReference>
<dbReference type="VEuPathDB" id="TriTrypDB:BCY84_17114"/>
<organism evidence="5 6">
    <name type="scientific">Trypanosoma cruzi</name>
    <dbReference type="NCBI Taxonomy" id="5693"/>
    <lineage>
        <taxon>Eukaryota</taxon>
        <taxon>Discoba</taxon>
        <taxon>Euglenozoa</taxon>
        <taxon>Kinetoplastea</taxon>
        <taxon>Metakinetoplastina</taxon>
        <taxon>Trypanosomatida</taxon>
        <taxon>Trypanosomatidae</taxon>
        <taxon>Trypanosoma</taxon>
        <taxon>Schizotrypanum</taxon>
    </lineage>
</organism>
<proteinExistence type="predicted"/>
<gene>
    <name evidence="5" type="ORF">C3747_3g704</name>
</gene>
<reference evidence="5 6" key="1">
    <citation type="journal article" date="2018" name="Microb. Genom.">
        <title>Expanding an expanded genome: long-read sequencing of Trypanosoma cruzi.</title>
        <authorList>
            <person name="Berna L."/>
            <person name="Rodriguez M."/>
            <person name="Chiribao M.L."/>
            <person name="Parodi-Talice A."/>
            <person name="Pita S."/>
            <person name="Rijo G."/>
            <person name="Alvarez-Valin F."/>
            <person name="Robello C."/>
        </authorList>
    </citation>
    <scope>NUCLEOTIDE SEQUENCE [LARGE SCALE GENOMIC DNA]</scope>
    <source>
        <strain evidence="5 6">TCC</strain>
    </source>
</reference>
<dbReference type="VEuPathDB" id="TriTrypDB:TcG_12719"/>